<evidence type="ECO:0000313" key="1">
    <source>
        <dbReference type="EMBL" id="KYM77285.1"/>
    </source>
</evidence>
<proteinExistence type="predicted"/>
<dbReference type="AlphaFoldDB" id="A0A195AZ22"/>
<sequence>MTTIDPLYYIYLTKYPSLVTVPHQIIGYVATRNGLSAHKNAFRLFHITQQLNISNSTPTYLMTVNPALTPIYIYAYMSVLCTHMETVARVLTRCRLRTCERSMVARGNASVFLLCGRVYDTALERLHHNSDILTTILSSMWSVFRQVITSHSCKRLMWLYFYVLRERYSEFSN</sequence>
<dbReference type="Proteomes" id="UP000078540">
    <property type="component" value="Unassembled WGS sequence"/>
</dbReference>
<keyword evidence="2" id="KW-1185">Reference proteome</keyword>
<reference evidence="1 2" key="1">
    <citation type="submission" date="2015-09" db="EMBL/GenBank/DDBJ databases">
        <title>Atta colombica WGS genome.</title>
        <authorList>
            <person name="Nygaard S."/>
            <person name="Hu H."/>
            <person name="Boomsma J."/>
            <person name="Zhang G."/>
        </authorList>
    </citation>
    <scope>NUCLEOTIDE SEQUENCE [LARGE SCALE GENOMIC DNA]</scope>
    <source>
        <strain evidence="1">Treedump-2</strain>
        <tissue evidence="1">Whole body</tissue>
    </source>
</reference>
<organism evidence="1 2">
    <name type="scientific">Atta colombica</name>
    <dbReference type="NCBI Taxonomy" id="520822"/>
    <lineage>
        <taxon>Eukaryota</taxon>
        <taxon>Metazoa</taxon>
        <taxon>Ecdysozoa</taxon>
        <taxon>Arthropoda</taxon>
        <taxon>Hexapoda</taxon>
        <taxon>Insecta</taxon>
        <taxon>Pterygota</taxon>
        <taxon>Neoptera</taxon>
        <taxon>Endopterygota</taxon>
        <taxon>Hymenoptera</taxon>
        <taxon>Apocrita</taxon>
        <taxon>Aculeata</taxon>
        <taxon>Formicoidea</taxon>
        <taxon>Formicidae</taxon>
        <taxon>Myrmicinae</taxon>
        <taxon>Atta</taxon>
    </lineage>
</organism>
<gene>
    <name evidence="1" type="ORF">ALC53_12266</name>
</gene>
<accession>A0A195AZ22</accession>
<name>A0A195AZ22_9HYME</name>
<dbReference type="EMBL" id="KQ976701">
    <property type="protein sequence ID" value="KYM77285.1"/>
    <property type="molecule type" value="Genomic_DNA"/>
</dbReference>
<protein>
    <submittedName>
        <fullName evidence="1">Uncharacterized protein</fullName>
    </submittedName>
</protein>
<evidence type="ECO:0000313" key="2">
    <source>
        <dbReference type="Proteomes" id="UP000078540"/>
    </source>
</evidence>